<evidence type="ECO:0008006" key="4">
    <source>
        <dbReference type="Google" id="ProtNLM"/>
    </source>
</evidence>
<feature type="coiled-coil region" evidence="1">
    <location>
        <begin position="84"/>
        <end position="125"/>
    </location>
</feature>
<dbReference type="AlphaFoldDB" id="A0A9W8K7Y0"/>
<evidence type="ECO:0000313" key="2">
    <source>
        <dbReference type="EMBL" id="KAJ3514751.1"/>
    </source>
</evidence>
<dbReference type="Gene3D" id="1.20.1280.50">
    <property type="match status" value="1"/>
</dbReference>
<dbReference type="OrthoDB" id="3038759at2759"/>
<gene>
    <name evidence="2" type="ORF">NLJ89_g2195</name>
</gene>
<accession>A0A9W8K7Y0</accession>
<name>A0A9W8K7Y0_9AGAR</name>
<protein>
    <recommendedName>
        <fullName evidence="4">F-box domain-containing protein</fullName>
    </recommendedName>
</protein>
<keyword evidence="3" id="KW-1185">Reference proteome</keyword>
<dbReference type="Proteomes" id="UP001148786">
    <property type="component" value="Unassembled WGS sequence"/>
</dbReference>
<sequence>MQPVPPNEDQSSCALKDTHDDERLSLQEQISTLEIRGSSLDQILQEKYREKVKLCDQLLKPSFMQRTRSRLGFKSQHPSVHGQLKALAADIEDRENILRSLIQNLDSARAVLESHNARREQERTDELSRVNQRSMSKLKLPAELWAEIFFFCLPADDFILPHPSDAPLLLCQICRAWRDIALNTPHLWASLSIRRPTRKTCIKSWMDRSGEVPLSLEVSIIHFMEPTFDSTVSRLILSTKDRWFRLRLDLSEHLMSAIINHSFPMLHTIQFGPMCSTSSITLDSTRFPRLRAIHLVSDGVQAEAVALPWDKLTHCSFCWLTLSQHIEVLRKCPRLKSYQLHLAQSCNVPQPPLPIALSFLETLAISASIGSAMGAVLTCLELPALCHLRFAVVPTPYLVGGANSWPQEQVLSLVERSSCNLETITFDSFALSHEDLVHLHGIIPSLRSIELLDT</sequence>
<keyword evidence="1" id="KW-0175">Coiled coil</keyword>
<proteinExistence type="predicted"/>
<organism evidence="2 3">
    <name type="scientific">Agrocybe chaxingu</name>
    <dbReference type="NCBI Taxonomy" id="84603"/>
    <lineage>
        <taxon>Eukaryota</taxon>
        <taxon>Fungi</taxon>
        <taxon>Dikarya</taxon>
        <taxon>Basidiomycota</taxon>
        <taxon>Agaricomycotina</taxon>
        <taxon>Agaricomycetes</taxon>
        <taxon>Agaricomycetidae</taxon>
        <taxon>Agaricales</taxon>
        <taxon>Agaricineae</taxon>
        <taxon>Strophariaceae</taxon>
        <taxon>Agrocybe</taxon>
    </lineage>
</organism>
<evidence type="ECO:0000256" key="1">
    <source>
        <dbReference type="SAM" id="Coils"/>
    </source>
</evidence>
<evidence type="ECO:0000313" key="3">
    <source>
        <dbReference type="Proteomes" id="UP001148786"/>
    </source>
</evidence>
<dbReference type="EMBL" id="JANKHO010000129">
    <property type="protein sequence ID" value="KAJ3514751.1"/>
    <property type="molecule type" value="Genomic_DNA"/>
</dbReference>
<comment type="caution">
    <text evidence="2">The sequence shown here is derived from an EMBL/GenBank/DDBJ whole genome shotgun (WGS) entry which is preliminary data.</text>
</comment>
<reference evidence="2" key="1">
    <citation type="submission" date="2022-07" db="EMBL/GenBank/DDBJ databases">
        <title>Genome Sequence of Agrocybe chaxingu.</title>
        <authorList>
            <person name="Buettner E."/>
        </authorList>
    </citation>
    <scope>NUCLEOTIDE SEQUENCE</scope>
    <source>
        <strain evidence="2">MP-N11</strain>
    </source>
</reference>